<dbReference type="GO" id="GO:0000785">
    <property type="term" value="C:chromatin"/>
    <property type="evidence" value="ECO:0007669"/>
    <property type="project" value="TreeGrafter"/>
</dbReference>
<evidence type="ECO:0000256" key="3">
    <source>
        <dbReference type="ARBA" id="ARBA00022771"/>
    </source>
</evidence>
<accession>A0A8C4NGK6</accession>
<dbReference type="OMA" id="AREEKKX"/>
<keyword evidence="3" id="KW-0863">Zinc-finger</keyword>
<feature type="domain" description="JmjC" evidence="15">
    <location>
        <begin position="1557"/>
        <end position="1741"/>
    </location>
</feature>
<dbReference type="Pfam" id="PF02373">
    <property type="entry name" value="JmjC"/>
    <property type="match status" value="1"/>
</dbReference>
<feature type="compositionally biased region" description="Polar residues" evidence="14">
    <location>
        <begin position="584"/>
        <end position="600"/>
    </location>
</feature>
<protein>
    <recommendedName>
        <fullName evidence="13">Lysine-specific demethylase</fullName>
        <ecNumber evidence="13">1.14.11.65</ecNumber>
    </recommendedName>
</protein>
<keyword evidence="2 13" id="KW-0479">Metal-binding</keyword>
<feature type="compositionally biased region" description="Low complexity" evidence="14">
    <location>
        <begin position="946"/>
        <end position="957"/>
    </location>
</feature>
<evidence type="ECO:0000256" key="12">
    <source>
        <dbReference type="ARBA" id="ARBA00037987"/>
    </source>
</evidence>
<feature type="region of interest" description="Disordered" evidence="14">
    <location>
        <begin position="698"/>
        <end position="739"/>
    </location>
</feature>
<dbReference type="GO" id="GO:0008270">
    <property type="term" value="F:zinc ion binding"/>
    <property type="evidence" value="ECO:0007669"/>
    <property type="project" value="UniProtKB-KW"/>
</dbReference>
<evidence type="ECO:0000313" key="17">
    <source>
        <dbReference type="Proteomes" id="UP000694388"/>
    </source>
</evidence>
<feature type="compositionally biased region" description="Polar residues" evidence="14">
    <location>
        <begin position="816"/>
        <end position="826"/>
    </location>
</feature>
<keyword evidence="4" id="KW-0862">Zinc</keyword>
<comment type="domain">
    <text evidence="13">The JmjC domain and the C6-type zinc-finger are required for the demethylation activity.</text>
</comment>
<evidence type="ECO:0000259" key="15">
    <source>
        <dbReference type="PROSITE" id="PS51184"/>
    </source>
</evidence>
<feature type="region of interest" description="Disordered" evidence="14">
    <location>
        <begin position="865"/>
        <end position="897"/>
    </location>
</feature>
<dbReference type="InterPro" id="IPR045109">
    <property type="entry name" value="LSDs-like"/>
</dbReference>
<keyword evidence="7" id="KW-0560">Oxidoreductase</keyword>
<keyword evidence="5" id="KW-0156">Chromatin regulator</keyword>
<evidence type="ECO:0000313" key="16">
    <source>
        <dbReference type="Ensembl" id="ENSEBUP00000006347.1"/>
    </source>
</evidence>
<evidence type="ECO:0000256" key="9">
    <source>
        <dbReference type="ARBA" id="ARBA00023015"/>
    </source>
</evidence>
<dbReference type="GO" id="GO:0031490">
    <property type="term" value="F:chromatin DNA binding"/>
    <property type="evidence" value="ECO:0007669"/>
    <property type="project" value="TreeGrafter"/>
</dbReference>
<feature type="region of interest" description="Disordered" evidence="14">
    <location>
        <begin position="568"/>
        <end position="676"/>
    </location>
</feature>
<evidence type="ECO:0000256" key="1">
    <source>
        <dbReference type="ARBA" id="ARBA00004123"/>
    </source>
</evidence>
<evidence type="ECO:0000256" key="13">
    <source>
        <dbReference type="RuleBase" id="RU369087"/>
    </source>
</evidence>
<organism evidence="16 17">
    <name type="scientific">Eptatretus burgeri</name>
    <name type="common">Inshore hagfish</name>
    <dbReference type="NCBI Taxonomy" id="7764"/>
    <lineage>
        <taxon>Eukaryota</taxon>
        <taxon>Metazoa</taxon>
        <taxon>Chordata</taxon>
        <taxon>Craniata</taxon>
        <taxon>Vertebrata</taxon>
        <taxon>Cyclostomata</taxon>
        <taxon>Myxini</taxon>
        <taxon>Myxiniformes</taxon>
        <taxon>Myxinidae</taxon>
        <taxon>Eptatretinae</taxon>
        <taxon>Eptatretus</taxon>
    </lineage>
</organism>
<dbReference type="PROSITE" id="PS51184">
    <property type="entry name" value="JMJC"/>
    <property type="match status" value="1"/>
</dbReference>
<feature type="compositionally biased region" description="Basic and acidic residues" evidence="14">
    <location>
        <begin position="1051"/>
        <end position="1074"/>
    </location>
</feature>
<feature type="compositionally biased region" description="Basic and acidic residues" evidence="14">
    <location>
        <begin position="962"/>
        <end position="993"/>
    </location>
</feature>
<feature type="compositionally biased region" description="Basic and acidic residues" evidence="14">
    <location>
        <begin position="1097"/>
        <end position="1106"/>
    </location>
</feature>
<feature type="region of interest" description="Disordered" evidence="14">
    <location>
        <begin position="116"/>
        <end position="141"/>
    </location>
</feature>
<feature type="compositionally biased region" description="Polar residues" evidence="14">
    <location>
        <begin position="1128"/>
        <end position="1138"/>
    </location>
</feature>
<feature type="compositionally biased region" description="Basic residues" evidence="14">
    <location>
        <begin position="1107"/>
        <end position="1116"/>
    </location>
</feature>
<dbReference type="Proteomes" id="UP000694388">
    <property type="component" value="Unplaced"/>
</dbReference>
<comment type="domain">
    <text evidence="13">Leu-Xaa-Xaa-Leu-Leu (LXXLL) motifs are known to mediate the association with nuclear receptors.</text>
</comment>
<feature type="compositionally biased region" description="Polar residues" evidence="14">
    <location>
        <begin position="769"/>
        <end position="803"/>
    </location>
</feature>
<evidence type="ECO:0000256" key="7">
    <source>
        <dbReference type="ARBA" id="ARBA00023002"/>
    </source>
</evidence>
<keyword evidence="10" id="KW-0804">Transcription</keyword>
<dbReference type="GO" id="GO:0140683">
    <property type="term" value="F:histone H3K9me/H3K9me2 demethylase activity"/>
    <property type="evidence" value="ECO:0007669"/>
    <property type="project" value="UniProtKB-EC"/>
</dbReference>
<feature type="region of interest" description="Disordered" evidence="14">
    <location>
        <begin position="170"/>
        <end position="198"/>
    </location>
</feature>
<evidence type="ECO:0000256" key="4">
    <source>
        <dbReference type="ARBA" id="ARBA00022833"/>
    </source>
</evidence>
<comment type="subcellular location">
    <subcellularLocation>
        <location evidence="1 13">Nucleus</location>
    </subcellularLocation>
</comment>
<proteinExistence type="inferred from homology"/>
<name>A0A8C4NGK6_EPTBU</name>
<feature type="compositionally biased region" description="Basic and acidic residues" evidence="14">
    <location>
        <begin position="1000"/>
        <end position="1017"/>
    </location>
</feature>
<evidence type="ECO:0000256" key="10">
    <source>
        <dbReference type="ARBA" id="ARBA00023163"/>
    </source>
</evidence>
<dbReference type="SMART" id="SM00558">
    <property type="entry name" value="JmjC"/>
    <property type="match status" value="1"/>
</dbReference>
<dbReference type="InterPro" id="IPR054503">
    <property type="entry name" value="KDM3AB_Tudor"/>
</dbReference>
<dbReference type="PANTHER" id="PTHR12549">
    <property type="entry name" value="JMJC DOMAIN-CONTAINING HISTONE DEMETHYLATION PROTEIN"/>
    <property type="match status" value="1"/>
</dbReference>
<dbReference type="SUPFAM" id="SSF51197">
    <property type="entry name" value="Clavaminate synthase-like"/>
    <property type="match status" value="1"/>
</dbReference>
<dbReference type="EC" id="1.14.11.65" evidence="13"/>
<feature type="region of interest" description="Disordered" evidence="14">
    <location>
        <begin position="946"/>
        <end position="1146"/>
    </location>
</feature>
<reference evidence="16" key="1">
    <citation type="submission" date="2025-08" db="UniProtKB">
        <authorList>
            <consortium name="Ensembl"/>
        </authorList>
    </citation>
    <scope>IDENTIFICATION</scope>
</reference>
<keyword evidence="8 13" id="KW-0408">Iron</keyword>
<comment type="catalytic activity">
    <reaction evidence="13">
        <text>N(6),N(6)-dimethyl-L-lysyl(9)-[histone H3] + 2 2-oxoglutarate + 2 O2 = L-lysyl(9)-[histone H3] + 2 formaldehyde + 2 succinate + 2 CO2</text>
        <dbReference type="Rhea" id="RHEA:60188"/>
        <dbReference type="Rhea" id="RHEA-COMP:15541"/>
        <dbReference type="Rhea" id="RHEA-COMP:15546"/>
        <dbReference type="ChEBI" id="CHEBI:15379"/>
        <dbReference type="ChEBI" id="CHEBI:16526"/>
        <dbReference type="ChEBI" id="CHEBI:16810"/>
        <dbReference type="ChEBI" id="CHEBI:16842"/>
        <dbReference type="ChEBI" id="CHEBI:29969"/>
        <dbReference type="ChEBI" id="CHEBI:30031"/>
        <dbReference type="ChEBI" id="CHEBI:61976"/>
        <dbReference type="EC" id="1.14.11.65"/>
    </reaction>
</comment>
<feature type="compositionally biased region" description="Low complexity" evidence="14">
    <location>
        <begin position="868"/>
        <end position="890"/>
    </location>
</feature>
<dbReference type="GO" id="GO:0006357">
    <property type="term" value="P:regulation of transcription by RNA polymerase II"/>
    <property type="evidence" value="ECO:0007669"/>
    <property type="project" value="TreeGrafter"/>
</dbReference>
<feature type="compositionally biased region" description="Acidic residues" evidence="14">
    <location>
        <begin position="1087"/>
        <end position="1096"/>
    </location>
</feature>
<comment type="cofactor">
    <cofactor evidence="13">
        <name>Fe(2+)</name>
        <dbReference type="ChEBI" id="CHEBI:29033"/>
    </cofactor>
    <text evidence="13">Binds 1 Fe(2+) ion per subunit.</text>
</comment>
<comment type="similarity">
    <text evidence="12 13">Belongs to the JHDM2 histone demethylase family.</text>
</comment>
<keyword evidence="9" id="KW-0805">Transcription regulation</keyword>
<feature type="compositionally biased region" description="Polar residues" evidence="14">
    <location>
        <begin position="1021"/>
        <end position="1030"/>
    </location>
</feature>
<keyword evidence="6" id="KW-0223">Dioxygenase</keyword>
<dbReference type="GO" id="GO:0070988">
    <property type="term" value="P:demethylation"/>
    <property type="evidence" value="ECO:0007669"/>
    <property type="project" value="UniProtKB-UniRule"/>
</dbReference>
<dbReference type="Gene3D" id="2.60.120.650">
    <property type="entry name" value="Cupin"/>
    <property type="match status" value="1"/>
</dbReference>
<keyword evidence="17" id="KW-1185">Reference proteome</keyword>
<dbReference type="GO" id="GO:0003712">
    <property type="term" value="F:transcription coregulator activity"/>
    <property type="evidence" value="ECO:0007669"/>
    <property type="project" value="TreeGrafter"/>
</dbReference>
<reference evidence="16" key="2">
    <citation type="submission" date="2025-09" db="UniProtKB">
        <authorList>
            <consortium name="Ensembl"/>
        </authorList>
    </citation>
    <scope>IDENTIFICATION</scope>
</reference>
<dbReference type="GeneTree" id="ENSGT00940000158210"/>
<sequence>MQSGPYLLNGFRVKVYRQDSATQWFTAIITEHNLFSRTMIVMTDQVLEPQNVDPAKVQMAFVDDVVPSLLKGESGGITSRRRSCAGQGASLVTSTTPGIHVSIHLVIRCLNDSDGSENEKSISKTSADTDPFGASARGPERQSVNVCSLNGRPVSLATTRSPPERRIALGGCEESSSSRPVAEVRPGGPAPIGTVTDSKSYRERDRIAVMETNEGRPFIWDFAPKLNSTAVSIGMPECWGQDYLLAPHSRSSLQLQRWPSPLHPRHEVENLVKAGFQPVAARHMLNETGRSLEKKDVFLPFSRDCDIDVKPLHFYPHPLPSGTHLPMHAQLGLSPTHLLAAQQSLAFSHAGLYPPATLLAPAPGHQPIGGPPPPNPALPPALDYRMSPASIMPQSRAVHASNLTALALAHQHTPQPQLPQPGSLLAPASHPMYSASSLGLYQHVLWPQQAGMRLPIHPGLAWPHPDAQIPDGKRIPVLYHCFISRREPERKSHGMLTPPKVEHNEHNAGAGLWLPHDSDLPRSCERHIKHEVDSPPTTATSSVGGFQLTSAAHPTHRSTYYTALSQSLDNEPSNRIPDERSHALTANSPLPLSKGQGTSVSKSLSKPPPLIRHTPDGSNVARDKPTVTGAGSSRKPPGPAMDSSSPLPPLLRPTVQPSSRERCESGSEPRPPTPLKVASPQQLLAAMMQPLELQPTLPLANGLQQPPGEPPPPPLCSAQNPQHRDDGRTSGRATSAQASVIVRPKSAVVPQPVPTGNVTLTHNPCHFGPSSNSEPIPLLKSSTGGSQATDSAVTSTEQNSRTSPTFPAPTPPPAINRNSPVCVSGAQYQSKKQKALQSATQGQSSTVSTAASNQTILMVSTALSNGNDSDSASVKSDVSSASSSRSPADVCLSGLPPNGPGALHTKLKKAWLTRHSEEDRSNYNRSVTAVTEAPLETTINTVTTSVVGPGTVSSSPPQLKVENNKREVERSADIRRGKRLREEIKQADGGECKRQKRVLKKDVEDQAKRKRSKDEGKVSVSGKTCESSAITKEMTETRRGKIKEKAKRGKKENAGSEMKVGERRGRADAREERRTKRAAKRALELGSESEEGSDECIEGRGSEARVKRQPKPTFKKKQIDLQRRRGNIQPTGTTTPQADEQRESEFPKLPESVLRDWRKVRRLKQSCQAFLQDGACASIAPSLQKCRECRLVRYRRAQDPHSAVFCRFYHFRRLSFNKNGALRIDGFSGSPGSSSACSGRSPVEEMPKVAWKRAVRGVREMCDACEATLFNVHWVCPKCGFVVCPCCYAAHRDRRDKKETLQWMKCVKGQVHDYKNLIPTQIIPGTGKHHAAILPFFEITIGYHHYCHLYFFNDRNVIIDTVPGNFFSSKAQLLLREPSWFNFPGCSLAFFTDSQFELVLVPELYPIKYSGSANFGKSLFCSLGPLHSLFYLSFLHPSSQPVLISSSRDPATTRSLGVWGPEALCLDLGRQDVEVENCRTSASIPVSLKEFWDGFVNFESKCWLLVSISLNCSVIVTLNKLKEFFRSPSLFLSLCLFLSLIRFDSLLTALPLPEYTNPDGQMNLASHLPSFFVRPDLGPIMHCAYGMSCVCVFDAHGFCISLVVGPVVVVQALDEAGVDKETQTLLRQSSCPPAAVWHVFSPEDADKIQSFLAQVVEDGGPAESDLLRSHSWFLDRNLRQRLADEQGVHAVPVVQSLGDVVLIPAGTPFQVQNLRSCVFVSQDFISHEHANRSVLTMMYAALQIYNIIYHAVKDGVGVLKSVGSQSRHCHTDGMKLSP</sequence>
<dbReference type="GO" id="GO:0000118">
    <property type="term" value="C:histone deacetylase complex"/>
    <property type="evidence" value="ECO:0007669"/>
    <property type="project" value="UniProtKB-UniRule"/>
</dbReference>
<feature type="compositionally biased region" description="Basic residues" evidence="14">
    <location>
        <begin position="1040"/>
        <end position="1050"/>
    </location>
</feature>
<evidence type="ECO:0000256" key="8">
    <source>
        <dbReference type="ARBA" id="ARBA00023004"/>
    </source>
</evidence>
<feature type="region of interest" description="Disordered" evidence="14">
    <location>
        <begin position="759"/>
        <end position="826"/>
    </location>
</feature>
<dbReference type="Pfam" id="PF22987">
    <property type="entry name" value="Tudor_KDM3B"/>
    <property type="match status" value="1"/>
</dbReference>
<evidence type="ECO:0000256" key="14">
    <source>
        <dbReference type="SAM" id="MobiDB-lite"/>
    </source>
</evidence>
<evidence type="ECO:0000256" key="5">
    <source>
        <dbReference type="ARBA" id="ARBA00022853"/>
    </source>
</evidence>
<dbReference type="Ensembl" id="ENSEBUT00000006802.1">
    <property type="protein sequence ID" value="ENSEBUP00000006347.1"/>
    <property type="gene ID" value="ENSEBUG00000004177.1"/>
</dbReference>
<evidence type="ECO:0000256" key="11">
    <source>
        <dbReference type="ARBA" id="ARBA00023242"/>
    </source>
</evidence>
<dbReference type="PANTHER" id="PTHR12549:SF38">
    <property type="entry name" value="JMJC DOMAIN-CONTAINING HISTONE DEMETHYLASE 2, ISOFORM A"/>
    <property type="match status" value="1"/>
</dbReference>
<evidence type="ECO:0000256" key="2">
    <source>
        <dbReference type="ARBA" id="ARBA00022723"/>
    </source>
</evidence>
<evidence type="ECO:0000256" key="6">
    <source>
        <dbReference type="ARBA" id="ARBA00022964"/>
    </source>
</evidence>
<comment type="function">
    <text evidence="13">Histone demethylase that specifically demethylates 'Lys-9' of histone H3, thereby playing a central role in histone code.</text>
</comment>
<dbReference type="InterPro" id="IPR003347">
    <property type="entry name" value="JmjC_dom"/>
</dbReference>
<keyword evidence="11 13" id="KW-0539">Nucleus</keyword>